<keyword evidence="3" id="KW-0418">Kinase</keyword>
<feature type="domain" description="Signal transduction histidine kinase internal region" evidence="2">
    <location>
        <begin position="170"/>
        <end position="249"/>
    </location>
</feature>
<evidence type="ECO:0000313" key="3">
    <source>
        <dbReference type="EMBL" id="OQD41575.1"/>
    </source>
</evidence>
<protein>
    <submittedName>
        <fullName evidence="3">Histidine kinase</fullName>
    </submittedName>
</protein>
<dbReference type="PANTHER" id="PTHR34220:SF7">
    <property type="entry name" value="SENSOR HISTIDINE KINASE YPDA"/>
    <property type="match status" value="1"/>
</dbReference>
<dbReference type="Gene3D" id="3.30.565.10">
    <property type="entry name" value="Histidine kinase-like ATPase, C-terminal domain"/>
    <property type="match status" value="1"/>
</dbReference>
<dbReference type="InterPro" id="IPR036890">
    <property type="entry name" value="HATPase_C_sf"/>
</dbReference>
<dbReference type="Pfam" id="PF06580">
    <property type="entry name" value="His_kinase"/>
    <property type="match status" value="1"/>
</dbReference>
<sequence>MAKSVWNRYRNLLFWSIQVISWGAILGFAYVFTPDVDGFKSSGFLKFSLATSFVIGLFCTGLLRAYLKRKIELNDFKKRYWLWIFISVIVCAAAYALLSYAAGYLSHQFFESDVTKVPDIYKNAGWGVIIANSFITILGWTMLYFAIKLMLKSNQDHLERTELNSNLKQAQLNTLKGQINPHFMFNSLNNIRGLMLEDVERSRDMITKLSEMLRYSLTQNAKNSIALEEELEMVANYIDLSKIQFEERLQFVTNIAPETKSLQIPPMIIQLLVENAAKHGISNLKNGGTIALKTKKEATDLLIEVRNSGKLQLAKDGTHLGLKNIRQRLQLLYGAKASFSLTEEGDEVVALIKIPLV</sequence>
<dbReference type="AlphaFoldDB" id="A0A1V6LN11"/>
<feature type="transmembrane region" description="Helical" evidence="1">
    <location>
        <begin position="124"/>
        <end position="147"/>
    </location>
</feature>
<keyword evidence="3" id="KW-0808">Transferase</keyword>
<evidence type="ECO:0000313" key="4">
    <source>
        <dbReference type="Proteomes" id="UP000191680"/>
    </source>
</evidence>
<gene>
    <name evidence="3" type="ORF">BUL40_15320</name>
</gene>
<feature type="transmembrane region" description="Helical" evidence="1">
    <location>
        <begin position="44"/>
        <end position="67"/>
    </location>
</feature>
<dbReference type="Proteomes" id="UP000191680">
    <property type="component" value="Unassembled WGS sequence"/>
</dbReference>
<dbReference type="InterPro" id="IPR050640">
    <property type="entry name" value="Bact_2-comp_sensor_kinase"/>
</dbReference>
<dbReference type="SUPFAM" id="SSF55874">
    <property type="entry name" value="ATPase domain of HSP90 chaperone/DNA topoisomerase II/histidine kinase"/>
    <property type="match status" value="1"/>
</dbReference>
<keyword evidence="1" id="KW-1133">Transmembrane helix</keyword>
<evidence type="ECO:0000256" key="1">
    <source>
        <dbReference type="SAM" id="Phobius"/>
    </source>
</evidence>
<dbReference type="RefSeq" id="WP_080319948.1">
    <property type="nucleotide sequence ID" value="NZ_MTBC01000013.1"/>
</dbReference>
<dbReference type="GO" id="GO:0016020">
    <property type="term" value="C:membrane"/>
    <property type="evidence" value="ECO:0007669"/>
    <property type="project" value="InterPro"/>
</dbReference>
<feature type="transmembrane region" description="Helical" evidence="1">
    <location>
        <begin position="12"/>
        <end position="32"/>
    </location>
</feature>
<reference evidence="3 4" key="1">
    <citation type="submission" date="2016-12" db="EMBL/GenBank/DDBJ databases">
        <authorList>
            <person name="Song W.-J."/>
            <person name="Kurnit D.M."/>
        </authorList>
    </citation>
    <scope>NUCLEOTIDE SEQUENCE [LARGE SCALE GENOMIC DNA]</scope>
    <source>
        <strain evidence="3 4">HSG9</strain>
    </source>
</reference>
<dbReference type="PANTHER" id="PTHR34220">
    <property type="entry name" value="SENSOR HISTIDINE KINASE YPDA"/>
    <property type="match status" value="1"/>
</dbReference>
<keyword evidence="1" id="KW-0812">Transmembrane</keyword>
<keyword evidence="4" id="KW-1185">Reference proteome</keyword>
<accession>A0A1V6LN11</accession>
<dbReference type="OrthoDB" id="9809908at2"/>
<dbReference type="InterPro" id="IPR010559">
    <property type="entry name" value="Sig_transdc_His_kin_internal"/>
</dbReference>
<name>A0A1V6LN11_9FLAO</name>
<dbReference type="EMBL" id="MTBC01000013">
    <property type="protein sequence ID" value="OQD41575.1"/>
    <property type="molecule type" value="Genomic_DNA"/>
</dbReference>
<proteinExistence type="predicted"/>
<comment type="caution">
    <text evidence="3">The sequence shown here is derived from an EMBL/GenBank/DDBJ whole genome shotgun (WGS) entry which is preliminary data.</text>
</comment>
<keyword evidence="1" id="KW-0472">Membrane</keyword>
<dbReference type="GO" id="GO:0000155">
    <property type="term" value="F:phosphorelay sensor kinase activity"/>
    <property type="evidence" value="ECO:0007669"/>
    <property type="project" value="InterPro"/>
</dbReference>
<feature type="transmembrane region" description="Helical" evidence="1">
    <location>
        <begin position="79"/>
        <end position="104"/>
    </location>
</feature>
<evidence type="ECO:0000259" key="2">
    <source>
        <dbReference type="Pfam" id="PF06580"/>
    </source>
</evidence>
<organism evidence="3 4">
    <name type="scientific">Croceivirga radicis</name>
    <dbReference type="NCBI Taxonomy" id="1929488"/>
    <lineage>
        <taxon>Bacteria</taxon>
        <taxon>Pseudomonadati</taxon>
        <taxon>Bacteroidota</taxon>
        <taxon>Flavobacteriia</taxon>
        <taxon>Flavobacteriales</taxon>
        <taxon>Flavobacteriaceae</taxon>
        <taxon>Croceivirga</taxon>
    </lineage>
</organism>